<evidence type="ECO:0000256" key="1">
    <source>
        <dbReference type="SAM" id="MobiDB-lite"/>
    </source>
</evidence>
<evidence type="ECO:0000256" key="2">
    <source>
        <dbReference type="SAM" id="Phobius"/>
    </source>
</evidence>
<proteinExistence type="predicted"/>
<dbReference type="KEGG" id="sata:C5746_17220"/>
<sequence length="618" mass="64221">MTQPPGQQPPQGGFGAPYDPPPTPIQPPPSPPGYGSAPPPPGQAPGPYGAPGQAAGPYGAPAQPGPYGVPQPGPYGAPPQPGPYNAPPQPGPYDAPTRPGPYNAPTQPGSYGQPPQPQPGFGPQSQPEPGGGGFFRGRRGAVIAAALAVVLLAGGGIWFVTSGGDDGSKPTAEASGDPGPDSTGGGGDGKGKAKDQDQGTHDLRAEVDALNAKRGPGEAKVLWLQEGGVDLPLNGSDVYGPWIVGDTIVKAMLHTLSGYSVTDGHQKWSLRMPSNLCAAPSRATADGQIVLGIKSGHGDQAFCDALQMVDLTTGKAGWHRTYKRQGAWDGLSHVAMAINGDTVTVGRTTRTDAFRVSDGKVLWGELPGNCQPFGFASGPEGIAATSCQTAADDHKEQQVQRVDPVTGKVQWTYKVKKGWQVAQFYSASPPVVSLKQDDKWAILVLNENGTYRSQLAGGTEDYVTECDEDLLTDGKSLDNCLGVTADDRAVYLATKPDPAARRPANKVVAFDLNTGRTKWKAAAPAGQTMMPMRVEGGRLLMYVAAEKNKGGGIASLPPTGGTPQMVLRHPAAASAVERDFSLSRVAYANGRSFLVQARISGIDDEAEKSMRSIVGFGS</sequence>
<dbReference type="Pfam" id="PF13360">
    <property type="entry name" value="PQQ_2"/>
    <property type="match status" value="2"/>
</dbReference>
<dbReference type="InterPro" id="IPR011047">
    <property type="entry name" value="Quinoprotein_ADH-like_sf"/>
</dbReference>
<accession>A0A2Z5JR07</accession>
<keyword evidence="2" id="KW-1133">Transmembrane helix</keyword>
<dbReference type="RefSeq" id="WP_114249079.1">
    <property type="nucleotide sequence ID" value="NZ_CP027306.1"/>
</dbReference>
<feature type="compositionally biased region" description="Basic and acidic residues" evidence="1">
    <location>
        <begin position="189"/>
        <end position="199"/>
    </location>
</feature>
<reference evidence="4 5" key="1">
    <citation type="journal article" date="2018" name="Front. Microbiol.">
        <title>Genome Sequencing of Streptomyces atratus SCSIOZH16 and Activation Production of Nocardamine via Metabolic Engineering.</title>
        <authorList>
            <person name="Li Y."/>
            <person name="Zhang C."/>
            <person name="Liu C."/>
            <person name="Ju J."/>
            <person name="Ma J."/>
        </authorList>
    </citation>
    <scope>NUCLEOTIDE SEQUENCE [LARGE SCALE GENOMIC DNA]</scope>
    <source>
        <strain evidence="4 5">SCSIO_ZH16</strain>
    </source>
</reference>
<evidence type="ECO:0000313" key="4">
    <source>
        <dbReference type="EMBL" id="AXE82856.1"/>
    </source>
</evidence>
<feature type="compositionally biased region" description="Low complexity" evidence="1">
    <location>
        <begin position="1"/>
        <end position="11"/>
    </location>
</feature>
<dbReference type="AlphaFoldDB" id="A0A2Z5JR07"/>
<keyword evidence="2" id="KW-0812">Transmembrane</keyword>
<keyword evidence="2" id="KW-0472">Membrane</keyword>
<dbReference type="InterPro" id="IPR002372">
    <property type="entry name" value="PQQ_rpt_dom"/>
</dbReference>
<feature type="region of interest" description="Disordered" evidence="1">
    <location>
        <begin position="165"/>
        <end position="199"/>
    </location>
</feature>
<dbReference type="Gene3D" id="2.130.10.10">
    <property type="entry name" value="YVTN repeat-like/Quinoprotein amine dehydrogenase"/>
    <property type="match status" value="1"/>
</dbReference>
<feature type="region of interest" description="Disordered" evidence="1">
    <location>
        <begin position="1"/>
        <end position="135"/>
    </location>
</feature>
<feature type="compositionally biased region" description="Low complexity" evidence="1">
    <location>
        <begin position="45"/>
        <end position="62"/>
    </location>
</feature>
<feature type="transmembrane region" description="Helical" evidence="2">
    <location>
        <begin position="141"/>
        <end position="160"/>
    </location>
</feature>
<protein>
    <recommendedName>
        <fullName evidence="3">Pyrrolo-quinoline quinone repeat domain-containing protein</fullName>
    </recommendedName>
</protein>
<feature type="domain" description="Pyrrolo-quinoline quinone repeat" evidence="3">
    <location>
        <begin position="246"/>
        <end position="364"/>
    </location>
</feature>
<dbReference type="SUPFAM" id="SSF50998">
    <property type="entry name" value="Quinoprotein alcohol dehydrogenase-like"/>
    <property type="match status" value="1"/>
</dbReference>
<name>A0A2Z5JR07_STRAR</name>
<feature type="compositionally biased region" description="Pro residues" evidence="1">
    <location>
        <begin position="63"/>
        <end position="93"/>
    </location>
</feature>
<gene>
    <name evidence="4" type="ORF">C5746_17220</name>
</gene>
<feature type="domain" description="Pyrrolo-quinoline quinone repeat" evidence="3">
    <location>
        <begin position="396"/>
        <end position="561"/>
    </location>
</feature>
<organism evidence="4 5">
    <name type="scientific">Streptomyces atratus</name>
    <dbReference type="NCBI Taxonomy" id="1893"/>
    <lineage>
        <taxon>Bacteria</taxon>
        <taxon>Bacillati</taxon>
        <taxon>Actinomycetota</taxon>
        <taxon>Actinomycetes</taxon>
        <taxon>Kitasatosporales</taxon>
        <taxon>Streptomycetaceae</taxon>
        <taxon>Streptomyces</taxon>
    </lineage>
</organism>
<feature type="compositionally biased region" description="Pro residues" evidence="1">
    <location>
        <begin position="18"/>
        <end position="44"/>
    </location>
</feature>
<evidence type="ECO:0000313" key="5">
    <source>
        <dbReference type="Proteomes" id="UP000252698"/>
    </source>
</evidence>
<dbReference type="InterPro" id="IPR015943">
    <property type="entry name" value="WD40/YVTN_repeat-like_dom_sf"/>
</dbReference>
<dbReference type="EMBL" id="CP027306">
    <property type="protein sequence ID" value="AXE82856.1"/>
    <property type="molecule type" value="Genomic_DNA"/>
</dbReference>
<dbReference type="Proteomes" id="UP000252698">
    <property type="component" value="Chromosome"/>
</dbReference>
<evidence type="ECO:0000259" key="3">
    <source>
        <dbReference type="Pfam" id="PF13360"/>
    </source>
</evidence>
<dbReference type="GeneID" id="95520206"/>